<gene>
    <name evidence="1" type="ORF">CMC5_038660</name>
</gene>
<name>A0A0K1EGA9_CHOCO</name>
<organism evidence="1 2">
    <name type="scientific">Chondromyces crocatus</name>
    <dbReference type="NCBI Taxonomy" id="52"/>
    <lineage>
        <taxon>Bacteria</taxon>
        <taxon>Pseudomonadati</taxon>
        <taxon>Myxococcota</taxon>
        <taxon>Polyangia</taxon>
        <taxon>Polyangiales</taxon>
        <taxon>Polyangiaceae</taxon>
        <taxon>Chondromyces</taxon>
    </lineage>
</organism>
<dbReference type="AlphaFoldDB" id="A0A0K1EGA9"/>
<dbReference type="Proteomes" id="UP000067626">
    <property type="component" value="Chromosome"/>
</dbReference>
<reference evidence="1 2" key="1">
    <citation type="submission" date="2015-07" db="EMBL/GenBank/DDBJ databases">
        <title>Genome analysis of myxobacterium Chondromyces crocatus Cm c5 reveals a high potential for natural compound synthesis and the genetic basis for the loss of fruiting body formation.</title>
        <authorList>
            <person name="Zaburannyi N."/>
            <person name="Bunk B."/>
            <person name="Maier J."/>
            <person name="Overmann J."/>
            <person name="Mueller R."/>
        </authorList>
    </citation>
    <scope>NUCLEOTIDE SEQUENCE [LARGE SCALE GENOMIC DNA]</scope>
    <source>
        <strain evidence="1 2">Cm c5</strain>
    </source>
</reference>
<evidence type="ECO:0000313" key="1">
    <source>
        <dbReference type="EMBL" id="AKT39717.1"/>
    </source>
</evidence>
<dbReference type="KEGG" id="ccro:CMC5_038660"/>
<protein>
    <submittedName>
        <fullName evidence="1">Uncharacterized protein</fullName>
    </submittedName>
</protein>
<proteinExistence type="predicted"/>
<keyword evidence="2" id="KW-1185">Reference proteome</keyword>
<accession>A0A0K1EGA9</accession>
<dbReference type="EMBL" id="CP012159">
    <property type="protein sequence ID" value="AKT39717.1"/>
    <property type="molecule type" value="Genomic_DNA"/>
</dbReference>
<sequence length="61" mass="6562">MVSAAVMHGLAHAAHSLVAESIGDDDIAWVQLRSELGTNVRVEGHTVRRTFRGQGSHDALQ</sequence>
<evidence type="ECO:0000313" key="2">
    <source>
        <dbReference type="Proteomes" id="UP000067626"/>
    </source>
</evidence>